<dbReference type="HOGENOM" id="CLU_006344_10_3_1"/>
<dbReference type="OrthoDB" id="2576233at2759"/>
<evidence type="ECO:0000313" key="1">
    <source>
        <dbReference type="EMBL" id="KIM51847.1"/>
    </source>
</evidence>
<dbReference type="AlphaFoldDB" id="A0A0C2ZG36"/>
<evidence type="ECO:0000313" key="2">
    <source>
        <dbReference type="Proteomes" id="UP000053989"/>
    </source>
</evidence>
<dbReference type="EMBL" id="KN822236">
    <property type="protein sequence ID" value="KIM51847.1"/>
    <property type="molecule type" value="Genomic_DNA"/>
</dbReference>
<keyword evidence="2" id="KW-1185">Reference proteome</keyword>
<dbReference type="InterPro" id="IPR041078">
    <property type="entry name" value="Plavaka"/>
</dbReference>
<proteinExistence type="predicted"/>
<dbReference type="Proteomes" id="UP000053989">
    <property type="component" value="Unassembled WGS sequence"/>
</dbReference>
<dbReference type="Pfam" id="PF18759">
    <property type="entry name" value="Plavaka"/>
    <property type="match status" value="1"/>
</dbReference>
<protein>
    <recommendedName>
        <fullName evidence="3">C2H2-type domain-containing protein</fullName>
    </recommendedName>
</protein>
<accession>A0A0C2ZG36</accession>
<name>A0A0C2ZG36_9AGAM</name>
<organism evidence="1 2">
    <name type="scientific">Scleroderma citrinum Foug A</name>
    <dbReference type="NCBI Taxonomy" id="1036808"/>
    <lineage>
        <taxon>Eukaryota</taxon>
        <taxon>Fungi</taxon>
        <taxon>Dikarya</taxon>
        <taxon>Basidiomycota</taxon>
        <taxon>Agaricomycotina</taxon>
        <taxon>Agaricomycetes</taxon>
        <taxon>Agaricomycetidae</taxon>
        <taxon>Boletales</taxon>
        <taxon>Sclerodermatineae</taxon>
        <taxon>Sclerodermataceae</taxon>
        <taxon>Scleroderma</taxon>
    </lineage>
</organism>
<dbReference type="InParanoid" id="A0A0C2ZG36"/>
<gene>
    <name evidence="1" type="ORF">SCLCIDRAFT_33114</name>
</gene>
<reference evidence="1 2" key="1">
    <citation type="submission" date="2014-04" db="EMBL/GenBank/DDBJ databases">
        <authorList>
            <consortium name="DOE Joint Genome Institute"/>
            <person name="Kuo A."/>
            <person name="Kohler A."/>
            <person name="Nagy L.G."/>
            <person name="Floudas D."/>
            <person name="Copeland A."/>
            <person name="Barry K.W."/>
            <person name="Cichocki N."/>
            <person name="Veneault-Fourrey C."/>
            <person name="LaButti K."/>
            <person name="Lindquist E.A."/>
            <person name="Lipzen A."/>
            <person name="Lundell T."/>
            <person name="Morin E."/>
            <person name="Murat C."/>
            <person name="Sun H."/>
            <person name="Tunlid A."/>
            <person name="Henrissat B."/>
            <person name="Grigoriev I.V."/>
            <person name="Hibbett D.S."/>
            <person name="Martin F."/>
            <person name="Nordberg H.P."/>
            <person name="Cantor M.N."/>
            <person name="Hua S.X."/>
        </authorList>
    </citation>
    <scope>NUCLEOTIDE SEQUENCE [LARGE SCALE GENOMIC DNA]</scope>
    <source>
        <strain evidence="1 2">Foug A</strain>
    </source>
</reference>
<reference evidence="2" key="2">
    <citation type="submission" date="2015-01" db="EMBL/GenBank/DDBJ databases">
        <title>Evolutionary Origins and Diversification of the Mycorrhizal Mutualists.</title>
        <authorList>
            <consortium name="DOE Joint Genome Institute"/>
            <consortium name="Mycorrhizal Genomics Consortium"/>
            <person name="Kohler A."/>
            <person name="Kuo A."/>
            <person name="Nagy L.G."/>
            <person name="Floudas D."/>
            <person name="Copeland A."/>
            <person name="Barry K.W."/>
            <person name="Cichocki N."/>
            <person name="Veneault-Fourrey C."/>
            <person name="LaButti K."/>
            <person name="Lindquist E.A."/>
            <person name="Lipzen A."/>
            <person name="Lundell T."/>
            <person name="Morin E."/>
            <person name="Murat C."/>
            <person name="Riley R."/>
            <person name="Ohm R."/>
            <person name="Sun H."/>
            <person name="Tunlid A."/>
            <person name="Henrissat B."/>
            <person name="Grigoriev I.V."/>
            <person name="Hibbett D.S."/>
            <person name="Martin F."/>
        </authorList>
    </citation>
    <scope>NUCLEOTIDE SEQUENCE [LARGE SCALE GENOMIC DNA]</scope>
    <source>
        <strain evidence="2">Foug A</strain>
    </source>
</reference>
<sequence>MDWEPPLSSHGNDIDDDGYEWASLLSEDCPTQCLVCQQTFPSATVVCEHLHSNPGCSQRFLPTPSTFHVPEKSPDKPQIGRFHLTSGYIYSFSDSNTYERMKHGKYHSEREKNLYFPFADRDEWELGKFLYAHLTQMQINDFLKLHWVTSKSQTSFKSAGELLSFLDVIPKGPTWHCMKIKTKGYVTKEPIYLFYRDVLEVTRELFRNPVFVQHMEYDPYQIFEGDEREYGEWMSGDEAYRIQDQLPKGATIVPIVLASDKAPMTRMTGDLEMHPLFLTIANINFNVCMKVTSHAWACIAYTPSPEFLVHPDFQLVLEARVWHCCMDIVCTGLKLAAHAGTFMSNPNNLTQYCFMPLAAYIADLPEQHMIACVTKSVSLISLAEQSQFGNGMLYPPHDGKDTLQKLVDLCKKIDPWKLQEFLAEAKDYLSGVQLPFWCDWRFSDPSIFLLGELLHAGHKLFNDHPFKWCKVVLGNDELDVRYRIQHKRVGVRHFDGVSRAKQMTGREHRDIQCTIVATIAGAADLDFVRTICTFIDFLYRAQSLSFTASSIQTMEQSLSEFHSYKDAVLQAGACQGKSQEIAHFRIPKLELLQSFGHSIRNSGALIQYTADVSERLLITHCKDPFTRTNRQRTGFTQQIVLLLDREESI</sequence>
<evidence type="ECO:0008006" key="3">
    <source>
        <dbReference type="Google" id="ProtNLM"/>
    </source>
</evidence>